<dbReference type="Proteomes" id="UP000189339">
    <property type="component" value="Unassembled WGS sequence"/>
</dbReference>
<comment type="caution">
    <text evidence="1">The sequence shown here is derived from an EMBL/GenBank/DDBJ whole genome shotgun (WGS) entry which is preliminary data.</text>
</comment>
<evidence type="ECO:0000313" key="2">
    <source>
        <dbReference type="Proteomes" id="UP000189339"/>
    </source>
</evidence>
<gene>
    <name evidence="1" type="ORF">BTO32_15535</name>
</gene>
<accession>A0A1V2DPQ2</accession>
<protein>
    <submittedName>
        <fullName evidence="1">Uncharacterized protein</fullName>
    </submittedName>
</protein>
<name>A0A1V2DPQ2_9GAMM</name>
<organism evidence="1 2">
    <name type="scientific">Marinobacter lutaoensis</name>
    <dbReference type="NCBI Taxonomy" id="135739"/>
    <lineage>
        <taxon>Bacteria</taxon>
        <taxon>Pseudomonadati</taxon>
        <taxon>Pseudomonadota</taxon>
        <taxon>Gammaproteobacteria</taxon>
        <taxon>Pseudomonadales</taxon>
        <taxon>Marinobacteraceae</taxon>
        <taxon>Marinobacter</taxon>
    </lineage>
</organism>
<sequence length="90" mass="9925">MLSVALDIARVIQASQKKHSETDIPSSFAHHDLHQIRGLVLTLHNAILFTQHVPAHRISRLWKFKKSQVDARVELGSAAEPGNTSPGGKQ</sequence>
<dbReference type="AlphaFoldDB" id="A0A1V2DPQ2"/>
<keyword evidence="2" id="KW-1185">Reference proteome</keyword>
<dbReference type="EMBL" id="MSCW01000009">
    <property type="protein sequence ID" value="ONF42615.1"/>
    <property type="molecule type" value="Genomic_DNA"/>
</dbReference>
<dbReference type="RefSeq" id="WP_076725566.1">
    <property type="nucleotide sequence ID" value="NZ_MSCW01000009.1"/>
</dbReference>
<reference evidence="1 2" key="1">
    <citation type="submission" date="2016-12" db="EMBL/GenBank/DDBJ databases">
        <title>Marinobacter lutaoensis whole genome sequencing.</title>
        <authorList>
            <person name="Verma A."/>
            <person name="Krishnamurthi S."/>
        </authorList>
    </citation>
    <scope>NUCLEOTIDE SEQUENCE [LARGE SCALE GENOMIC DNA]</scope>
    <source>
        <strain evidence="1 2">T5054</strain>
    </source>
</reference>
<evidence type="ECO:0000313" key="1">
    <source>
        <dbReference type="EMBL" id="ONF42615.1"/>
    </source>
</evidence>
<proteinExistence type="predicted"/>